<organism evidence="1 2">
    <name type="scientific">Trifolium pratense</name>
    <name type="common">Red clover</name>
    <dbReference type="NCBI Taxonomy" id="57577"/>
    <lineage>
        <taxon>Eukaryota</taxon>
        <taxon>Viridiplantae</taxon>
        <taxon>Streptophyta</taxon>
        <taxon>Embryophyta</taxon>
        <taxon>Tracheophyta</taxon>
        <taxon>Spermatophyta</taxon>
        <taxon>Magnoliopsida</taxon>
        <taxon>eudicotyledons</taxon>
        <taxon>Gunneridae</taxon>
        <taxon>Pentapetalae</taxon>
        <taxon>rosids</taxon>
        <taxon>fabids</taxon>
        <taxon>Fabales</taxon>
        <taxon>Fabaceae</taxon>
        <taxon>Papilionoideae</taxon>
        <taxon>50 kb inversion clade</taxon>
        <taxon>NPAAA clade</taxon>
        <taxon>Hologalegina</taxon>
        <taxon>IRL clade</taxon>
        <taxon>Trifolieae</taxon>
        <taxon>Trifolium</taxon>
    </lineage>
</organism>
<proteinExistence type="predicted"/>
<dbReference type="Proteomes" id="UP000236291">
    <property type="component" value="Unassembled WGS sequence"/>
</dbReference>
<dbReference type="EMBL" id="ASHM01021890">
    <property type="protein sequence ID" value="PNY02850.1"/>
    <property type="molecule type" value="Genomic_DNA"/>
</dbReference>
<comment type="caution">
    <text evidence="1">The sequence shown here is derived from an EMBL/GenBank/DDBJ whole genome shotgun (WGS) entry which is preliminary data.</text>
</comment>
<name>A0A2K3NIK3_TRIPR</name>
<reference evidence="1 2" key="2">
    <citation type="journal article" date="2017" name="Front. Plant Sci.">
        <title>Gene Classification and Mining of Molecular Markers Useful in Red Clover (Trifolium pratense) Breeding.</title>
        <authorList>
            <person name="Istvanek J."/>
            <person name="Dluhosova J."/>
            <person name="Dluhos P."/>
            <person name="Patkova L."/>
            <person name="Nedelnik J."/>
            <person name="Repkova J."/>
        </authorList>
    </citation>
    <scope>NUCLEOTIDE SEQUENCE [LARGE SCALE GENOMIC DNA]</scope>
    <source>
        <strain evidence="2">cv. Tatra</strain>
        <tissue evidence="1">Young leaves</tissue>
    </source>
</reference>
<evidence type="ECO:0000313" key="1">
    <source>
        <dbReference type="EMBL" id="PNY02850.1"/>
    </source>
</evidence>
<reference evidence="1 2" key="1">
    <citation type="journal article" date="2014" name="Am. J. Bot.">
        <title>Genome assembly and annotation for red clover (Trifolium pratense; Fabaceae).</title>
        <authorList>
            <person name="Istvanek J."/>
            <person name="Jaros M."/>
            <person name="Krenek A."/>
            <person name="Repkova J."/>
        </authorList>
    </citation>
    <scope>NUCLEOTIDE SEQUENCE [LARGE SCALE GENOMIC DNA]</scope>
    <source>
        <strain evidence="2">cv. Tatra</strain>
        <tissue evidence="1">Young leaves</tissue>
    </source>
</reference>
<sequence>MANGNVIPGKALKRKMDVVVVMVLSWDGGGCVTSEKGVVWRRLRRF</sequence>
<gene>
    <name evidence="1" type="ORF">L195_g026170</name>
</gene>
<dbReference type="AlphaFoldDB" id="A0A2K3NIK3"/>
<accession>A0A2K3NIK3</accession>
<evidence type="ECO:0000313" key="2">
    <source>
        <dbReference type="Proteomes" id="UP000236291"/>
    </source>
</evidence>
<protein>
    <submittedName>
        <fullName evidence="1">Uncharacterized protein</fullName>
    </submittedName>
</protein>